<keyword evidence="4" id="KW-0408">Iron</keyword>
<proteinExistence type="inferred from homology"/>
<keyword evidence="2" id="KW-0349">Heme</keyword>
<keyword evidence="7" id="KW-1185">Reference proteome</keyword>
<keyword evidence="3" id="KW-0479">Metal-binding</keyword>
<evidence type="ECO:0000256" key="3">
    <source>
        <dbReference type="ARBA" id="ARBA00022723"/>
    </source>
</evidence>
<protein>
    <submittedName>
        <fullName evidence="6">Group II truncated hemoglobin</fullName>
    </submittedName>
</protein>
<gene>
    <name evidence="6" type="ORF">HCU74_02655</name>
</gene>
<evidence type="ECO:0000256" key="1">
    <source>
        <dbReference type="ARBA" id="ARBA00022448"/>
    </source>
</evidence>
<comment type="similarity">
    <text evidence="5">Belongs to the truncated hemoglobin family. Group II subfamily.</text>
</comment>
<dbReference type="InterPro" id="IPR012292">
    <property type="entry name" value="Globin/Proto"/>
</dbReference>
<accession>A0ABX1GCI5</accession>
<evidence type="ECO:0000313" key="7">
    <source>
        <dbReference type="Proteomes" id="UP000765845"/>
    </source>
</evidence>
<dbReference type="EMBL" id="JAAWWK010000001">
    <property type="protein sequence ID" value="NKI16313.1"/>
    <property type="molecule type" value="Genomic_DNA"/>
</dbReference>
<dbReference type="InterPro" id="IPR044203">
    <property type="entry name" value="GlbO/GLB3-like"/>
</dbReference>
<dbReference type="PANTHER" id="PTHR47366:SF1">
    <property type="entry name" value="TWO-ON-TWO HEMOGLOBIN-3"/>
    <property type="match status" value="1"/>
</dbReference>
<dbReference type="Proteomes" id="UP000765845">
    <property type="component" value="Unassembled WGS sequence"/>
</dbReference>
<evidence type="ECO:0000313" key="6">
    <source>
        <dbReference type="EMBL" id="NKI16313.1"/>
    </source>
</evidence>
<evidence type="ECO:0000256" key="2">
    <source>
        <dbReference type="ARBA" id="ARBA00022617"/>
    </source>
</evidence>
<keyword evidence="1" id="KW-0813">Transport</keyword>
<name>A0ABX1GCI5_9GAMM</name>
<dbReference type="CDD" id="cd14773">
    <property type="entry name" value="TrHb2_PhHbO-like_O"/>
    <property type="match status" value="1"/>
</dbReference>
<sequence>MATPPRFGEGDASYRAAGGLDGIQRLVDAFYTQMDNLEAAATIRAMHDSNLDEAKQRLSYFLSGWLGGPRLYAEHFGSINIPGAHSHLAIGNAERDAWLLCMRYAIAAQNYPSEFANYLLAQLTIPADRIHQRCALAHNN</sequence>
<dbReference type="PANTHER" id="PTHR47366">
    <property type="entry name" value="TWO-ON-TWO HEMOGLOBIN-3"/>
    <property type="match status" value="1"/>
</dbReference>
<evidence type="ECO:0000256" key="4">
    <source>
        <dbReference type="ARBA" id="ARBA00023004"/>
    </source>
</evidence>
<dbReference type="InterPro" id="IPR009050">
    <property type="entry name" value="Globin-like_sf"/>
</dbReference>
<dbReference type="InterPro" id="IPR001486">
    <property type="entry name" value="Hemoglobin_trunc"/>
</dbReference>
<reference evidence="6 7" key="1">
    <citation type="submission" date="2020-04" db="EMBL/GenBank/DDBJ databases">
        <authorList>
            <person name="Yoon J."/>
        </authorList>
    </citation>
    <scope>NUCLEOTIDE SEQUENCE [LARGE SCALE GENOMIC DNA]</scope>
    <source>
        <strain evidence="6 7">KMU-166</strain>
    </source>
</reference>
<comment type="caution">
    <text evidence="6">The sequence shown here is derived from an EMBL/GenBank/DDBJ whole genome shotgun (WGS) entry which is preliminary data.</text>
</comment>
<dbReference type="Pfam" id="PF01152">
    <property type="entry name" value="Bac_globin"/>
    <property type="match status" value="1"/>
</dbReference>
<evidence type="ECO:0000256" key="5">
    <source>
        <dbReference type="ARBA" id="ARBA00034496"/>
    </source>
</evidence>
<dbReference type="Gene3D" id="1.10.490.10">
    <property type="entry name" value="Globins"/>
    <property type="match status" value="1"/>
</dbReference>
<organism evidence="6 7">
    <name type="scientific">Spongiibacter thalassae</name>
    <dbReference type="NCBI Taxonomy" id="2721624"/>
    <lineage>
        <taxon>Bacteria</taxon>
        <taxon>Pseudomonadati</taxon>
        <taxon>Pseudomonadota</taxon>
        <taxon>Gammaproteobacteria</taxon>
        <taxon>Cellvibrionales</taxon>
        <taxon>Spongiibacteraceae</taxon>
        <taxon>Spongiibacter</taxon>
    </lineage>
</organism>
<dbReference type="SUPFAM" id="SSF46458">
    <property type="entry name" value="Globin-like"/>
    <property type="match status" value="1"/>
</dbReference>